<dbReference type="SMART" id="SM00382">
    <property type="entry name" value="AAA"/>
    <property type="match status" value="1"/>
</dbReference>
<proteinExistence type="inferred from homology"/>
<accession>A0ABS1CRJ2</accession>
<dbReference type="Proteomes" id="UP000697995">
    <property type="component" value="Unassembled WGS sequence"/>
</dbReference>
<organism evidence="7 8">
    <name type="scientific">Paracraurococcus ruber</name>
    <dbReference type="NCBI Taxonomy" id="77675"/>
    <lineage>
        <taxon>Bacteria</taxon>
        <taxon>Pseudomonadati</taxon>
        <taxon>Pseudomonadota</taxon>
        <taxon>Alphaproteobacteria</taxon>
        <taxon>Acetobacterales</taxon>
        <taxon>Roseomonadaceae</taxon>
        <taxon>Paracraurococcus</taxon>
    </lineage>
</organism>
<evidence type="ECO:0000313" key="7">
    <source>
        <dbReference type="EMBL" id="MBK1656983.1"/>
    </source>
</evidence>
<reference evidence="7 8" key="1">
    <citation type="journal article" date="2020" name="Microorganisms">
        <title>Osmotic Adaptation and Compatible Solute Biosynthesis of Phototrophic Bacteria as Revealed from Genome Analyses.</title>
        <authorList>
            <person name="Imhoff J.F."/>
            <person name="Rahn T."/>
            <person name="Kunzel S."/>
            <person name="Keller A."/>
            <person name="Neulinger S.C."/>
        </authorList>
    </citation>
    <scope>NUCLEOTIDE SEQUENCE [LARGE SCALE GENOMIC DNA]</scope>
    <source>
        <strain evidence="7 8">DSM 15382</strain>
    </source>
</reference>
<dbReference type="Pfam" id="PF00005">
    <property type="entry name" value="ABC_tran"/>
    <property type="match status" value="1"/>
</dbReference>
<evidence type="ECO:0000313" key="8">
    <source>
        <dbReference type="Proteomes" id="UP000697995"/>
    </source>
</evidence>
<evidence type="ECO:0000256" key="3">
    <source>
        <dbReference type="ARBA" id="ARBA00022741"/>
    </source>
</evidence>
<dbReference type="PROSITE" id="PS50893">
    <property type="entry name" value="ABC_TRANSPORTER_2"/>
    <property type="match status" value="1"/>
</dbReference>
<dbReference type="SUPFAM" id="SSF52540">
    <property type="entry name" value="P-loop containing nucleoside triphosphate hydrolases"/>
    <property type="match status" value="1"/>
</dbReference>
<comment type="similarity">
    <text evidence="1">Belongs to the ABC transporter superfamily.</text>
</comment>
<comment type="caution">
    <text evidence="7">The sequence shown here is derived from an EMBL/GenBank/DDBJ whole genome shotgun (WGS) entry which is preliminary data.</text>
</comment>
<dbReference type="PROSITE" id="PS00211">
    <property type="entry name" value="ABC_TRANSPORTER_1"/>
    <property type="match status" value="1"/>
</dbReference>
<gene>
    <name evidence="7" type="ORF">CKO45_01920</name>
</gene>
<dbReference type="InterPro" id="IPR003593">
    <property type="entry name" value="AAA+_ATPase"/>
</dbReference>
<keyword evidence="8" id="KW-1185">Reference proteome</keyword>
<protein>
    <submittedName>
        <fullName evidence="7">ABC transporter ATP-binding protein</fullName>
    </submittedName>
</protein>
<dbReference type="InterPro" id="IPR052156">
    <property type="entry name" value="BCAA_Transport_ATP-bd_LivF"/>
</dbReference>
<feature type="domain" description="ABC transporter" evidence="6">
    <location>
        <begin position="2"/>
        <end position="233"/>
    </location>
</feature>
<dbReference type="EMBL" id="NRSG01000007">
    <property type="protein sequence ID" value="MBK1656983.1"/>
    <property type="molecule type" value="Genomic_DNA"/>
</dbReference>
<evidence type="ECO:0000256" key="4">
    <source>
        <dbReference type="ARBA" id="ARBA00022840"/>
    </source>
</evidence>
<keyword evidence="2" id="KW-0813">Transport</keyword>
<keyword evidence="5" id="KW-0029">Amino-acid transport</keyword>
<dbReference type="PANTHER" id="PTHR43820">
    <property type="entry name" value="HIGH-AFFINITY BRANCHED-CHAIN AMINO ACID TRANSPORT ATP-BINDING PROTEIN LIVF"/>
    <property type="match status" value="1"/>
</dbReference>
<evidence type="ECO:0000256" key="2">
    <source>
        <dbReference type="ARBA" id="ARBA00022448"/>
    </source>
</evidence>
<dbReference type="InterPro" id="IPR017871">
    <property type="entry name" value="ABC_transporter-like_CS"/>
</dbReference>
<evidence type="ECO:0000256" key="1">
    <source>
        <dbReference type="ARBA" id="ARBA00005417"/>
    </source>
</evidence>
<dbReference type="Gene3D" id="3.40.50.300">
    <property type="entry name" value="P-loop containing nucleotide triphosphate hydrolases"/>
    <property type="match status" value="1"/>
</dbReference>
<dbReference type="InterPro" id="IPR027417">
    <property type="entry name" value="P-loop_NTPase"/>
</dbReference>
<sequence>MLDVQDLQAGYGRSRVLFGISLLVPQRGAVAILGRNGVGKTTLMRAIMGELPAEEGRIFLAGQEMTRARTEQRVKSGIAYVPQEGAVFARMSVRENLMVGAIGARRGGQGGGRAPSLDLAIDAFPKLGQRLAQPAGTLSGGERKMVAIGRALLGEPKLLLLDEPTEGVWVGVIEEIADRLTELATRIGVVIVEQHVDLALRVAGHAVVMDRGRVGFEGPSEAVRDDPRLLRYLAP</sequence>
<dbReference type="GO" id="GO:0005524">
    <property type="term" value="F:ATP binding"/>
    <property type="evidence" value="ECO:0007669"/>
    <property type="project" value="UniProtKB-KW"/>
</dbReference>
<keyword evidence="4 7" id="KW-0067">ATP-binding</keyword>
<name>A0ABS1CRJ2_9PROT</name>
<dbReference type="PANTHER" id="PTHR43820:SF4">
    <property type="entry name" value="HIGH-AFFINITY BRANCHED-CHAIN AMINO ACID TRANSPORT ATP-BINDING PROTEIN LIVF"/>
    <property type="match status" value="1"/>
</dbReference>
<evidence type="ECO:0000256" key="5">
    <source>
        <dbReference type="ARBA" id="ARBA00022970"/>
    </source>
</evidence>
<dbReference type="InterPro" id="IPR003439">
    <property type="entry name" value="ABC_transporter-like_ATP-bd"/>
</dbReference>
<keyword evidence="3" id="KW-0547">Nucleotide-binding</keyword>
<evidence type="ECO:0000259" key="6">
    <source>
        <dbReference type="PROSITE" id="PS50893"/>
    </source>
</evidence>